<feature type="region of interest" description="Disordered" evidence="2">
    <location>
        <begin position="1141"/>
        <end position="1171"/>
    </location>
</feature>
<proteinExistence type="predicted"/>
<dbReference type="InterPro" id="IPR036875">
    <property type="entry name" value="Znf_CCHC_sf"/>
</dbReference>
<feature type="compositionally biased region" description="Basic and acidic residues" evidence="2">
    <location>
        <begin position="1162"/>
        <end position="1171"/>
    </location>
</feature>
<dbReference type="InterPro" id="IPR042344">
    <property type="entry name" value="ZCCHC14"/>
</dbReference>
<feature type="region of interest" description="Disordered" evidence="2">
    <location>
        <begin position="479"/>
        <end position="601"/>
    </location>
</feature>
<dbReference type="PROSITE" id="PS50158">
    <property type="entry name" value="ZF_CCHC"/>
    <property type="match status" value="1"/>
</dbReference>
<dbReference type="GO" id="GO:0035091">
    <property type="term" value="F:phosphatidylinositol binding"/>
    <property type="evidence" value="ECO:0007669"/>
    <property type="project" value="InterPro"/>
</dbReference>
<evidence type="ECO:0000313" key="5">
    <source>
        <dbReference type="Proteomes" id="UP001314229"/>
    </source>
</evidence>
<dbReference type="SUPFAM" id="SSF64268">
    <property type="entry name" value="PX domain"/>
    <property type="match status" value="1"/>
</dbReference>
<dbReference type="Gene3D" id="4.10.60.10">
    <property type="entry name" value="Zinc finger, CCHC-type"/>
    <property type="match status" value="1"/>
</dbReference>
<dbReference type="EMBL" id="CAWUFR010000225">
    <property type="protein sequence ID" value="CAK6973217.1"/>
    <property type="molecule type" value="Genomic_DNA"/>
</dbReference>
<sequence>MVESRSCVQREGVYRWFSSLTSAQRAEFLCGLLDLCVPIELRFIGSCLEDLARKDYHSLRDAEIKANNPTDLSGLTNITDEVVRSKLLVSLALLGSDNREAAGVLYRTLTHIDTVINNYGLALNDGRTEEQFLLLFTMASNHPAFSFHQKQVLRQQLGKILDILQVSRGGAGGEGQGAGPGGDRAAVCYAQPHRRYHHQTVRLPPSPAACSLPDASAAYLPLSSCQLCHTRCTCWHESQTREASTVSGLNSGVTTGRGDQTVSQDLTPPHLDPPLPPPPPPPPLPLPPPPPPLPPPSHLPPPLPAGHSHDAAAPSKSHQGKSGKAVIEKVVLRGVTHKSEDNSEYVFEVSWSDGFMSSVVRTQQEVTELLSQLSQAFPDEGVEKFFPQSIDLDPRCLTALPCHVLQHHSVQLFFTSTRPLSPNCPSSLLPLPSSPPTAPVAPSCPFTPSSSLGCMLQYRGANRVVYRVASVQPVVSTHGSVLTRSSSHPSSLPPPPLPPSISHPQHSPQLSSLPPPVPALPGQQGCVAGGGDAPSQPHPQHQPLQLQSHSYPQHSQHHLQQQTGGQPSTQPQSHHPAHSQSLSYSRSQSHTQPPSQSQVITPEQNGILDWLRRLRLHKYYPVFKQLTMEEFLALTEEDLNKYDLTQGAKKKLKTQLELQKSADREMKMEKRPCSGIARVTPSSHMGPLAHPTSTAGELRVEVDAVLHHHPVSTDSSSSSGYSSSSCSPRTPLCCDATFDRTRDLHRRVSGPDTSGGGLEKDRSCVFILNSSCPAGSSRPTAQVLPVQTDPAPPLPPPCSSHLPFSLPQSPYHPQAGYPQTLLSSASNPARILTSPRKPRPPPLCTDDRTKSLGSGGGFGAGLGVGMGLRLETLFPGLNVDGSSALQDSVVCRGLTGAAVGLMVETSSALTSTSNSVHHVSHPPLHFHLSSSSSTSPSGYYSCPPTSSTTSSFSSSSSCSSTKSGSSSTSGGGFVPMATTATVPVAAVPGNTYYPPQPTSSPSPSPSSAPSLDQNSGHTPSVCVCSSCGCRGNCGAYGTLPGYAAAAGYLQPFPTGPSLFTLGPLLHLSPLIASSSNAGAGATPFSYPMMVPPPYRHSPLSHDQHQGFGFYQPHGILGNGGQKRAAGNLSCYNCGANGHRAEDCKQPPMDSSQQGTFRLKYTPHSDSKDSGD</sequence>
<protein>
    <submittedName>
        <fullName evidence="4">Zinc finger CCHC domain-containing protein 14</fullName>
    </submittedName>
</protein>
<dbReference type="GO" id="GO:0003676">
    <property type="term" value="F:nucleic acid binding"/>
    <property type="evidence" value="ECO:0007669"/>
    <property type="project" value="InterPro"/>
</dbReference>
<dbReference type="AlphaFoldDB" id="A0AAV1PRP7"/>
<dbReference type="Pfam" id="PF00098">
    <property type="entry name" value="zf-CCHC"/>
    <property type="match status" value="1"/>
</dbReference>
<dbReference type="SUPFAM" id="SSF57756">
    <property type="entry name" value="Retrovirus zinc finger-like domains"/>
    <property type="match status" value="1"/>
</dbReference>
<feature type="compositionally biased region" description="Low complexity" evidence="2">
    <location>
        <begin position="534"/>
        <end position="598"/>
    </location>
</feature>
<dbReference type="SMART" id="SM00343">
    <property type="entry name" value="ZnF_C2HC"/>
    <property type="match status" value="1"/>
</dbReference>
<dbReference type="Pfam" id="PF26034">
    <property type="entry name" value="PHAT_SMAUG"/>
    <property type="match status" value="1"/>
</dbReference>
<name>A0AAV1PRP7_SCOSC</name>
<evidence type="ECO:0000256" key="1">
    <source>
        <dbReference type="PROSITE-ProRule" id="PRU00047"/>
    </source>
</evidence>
<organism evidence="4 5">
    <name type="scientific">Scomber scombrus</name>
    <name type="common">Atlantic mackerel</name>
    <name type="synonym">Scomber vernalis</name>
    <dbReference type="NCBI Taxonomy" id="13677"/>
    <lineage>
        <taxon>Eukaryota</taxon>
        <taxon>Metazoa</taxon>
        <taxon>Chordata</taxon>
        <taxon>Craniata</taxon>
        <taxon>Vertebrata</taxon>
        <taxon>Euteleostomi</taxon>
        <taxon>Actinopterygii</taxon>
        <taxon>Neopterygii</taxon>
        <taxon>Teleostei</taxon>
        <taxon>Neoteleostei</taxon>
        <taxon>Acanthomorphata</taxon>
        <taxon>Pelagiaria</taxon>
        <taxon>Scombriformes</taxon>
        <taxon>Scombridae</taxon>
        <taxon>Scomber</taxon>
    </lineage>
</organism>
<keyword evidence="1" id="KW-0863">Zinc-finger</keyword>
<dbReference type="InterPro" id="IPR058599">
    <property type="entry name" value="PHAT_Smg/ZCCHC2-like"/>
</dbReference>
<keyword evidence="5" id="KW-1185">Reference proteome</keyword>
<evidence type="ECO:0000259" key="3">
    <source>
        <dbReference type="PROSITE" id="PS50158"/>
    </source>
</evidence>
<feature type="region of interest" description="Disordered" evidence="2">
    <location>
        <begin position="832"/>
        <end position="852"/>
    </location>
</feature>
<dbReference type="InterPro" id="IPR013761">
    <property type="entry name" value="SAM/pointed_sf"/>
</dbReference>
<gene>
    <name evidence="4" type="ORF">FSCOSCO3_A019565</name>
</gene>
<dbReference type="Proteomes" id="UP001314229">
    <property type="component" value="Unassembled WGS sequence"/>
</dbReference>
<dbReference type="InterPro" id="IPR036871">
    <property type="entry name" value="PX_dom_sf"/>
</dbReference>
<keyword evidence="1" id="KW-0479">Metal-binding</keyword>
<dbReference type="InterPro" id="IPR057327">
    <property type="entry name" value="Vts1_dom"/>
</dbReference>
<dbReference type="PANTHER" id="PTHR16195:SF16">
    <property type="entry name" value="ZINC FINGER CCHC DOMAIN-CONTAINING PROTEIN 14"/>
    <property type="match status" value="1"/>
</dbReference>
<feature type="compositionally biased region" description="Low complexity" evidence="2">
    <location>
        <begin position="502"/>
        <end position="512"/>
    </location>
</feature>
<dbReference type="Pfam" id="PF25479">
    <property type="entry name" value="Vts1"/>
    <property type="match status" value="1"/>
</dbReference>
<feature type="compositionally biased region" description="Pro residues" evidence="2">
    <location>
        <begin position="994"/>
        <end position="1006"/>
    </location>
</feature>
<evidence type="ECO:0000313" key="4">
    <source>
        <dbReference type="EMBL" id="CAK6973217.1"/>
    </source>
</evidence>
<comment type="caution">
    <text evidence="4">The sequence shown here is derived from an EMBL/GenBank/DDBJ whole genome shotgun (WGS) entry which is preliminary data.</text>
</comment>
<feature type="region of interest" description="Disordered" evidence="2">
    <location>
        <begin position="988"/>
        <end position="1012"/>
    </location>
</feature>
<feature type="compositionally biased region" description="Polar residues" evidence="2">
    <location>
        <begin position="241"/>
        <end position="266"/>
    </location>
</feature>
<accession>A0AAV1PRP7</accession>
<feature type="region of interest" description="Disordered" evidence="2">
    <location>
        <begin position="239"/>
        <end position="324"/>
    </location>
</feature>
<feature type="compositionally biased region" description="Pro residues" evidence="2">
    <location>
        <begin position="270"/>
        <end position="304"/>
    </location>
</feature>
<feature type="compositionally biased region" description="Pro residues" evidence="2">
    <location>
        <begin position="491"/>
        <end position="501"/>
    </location>
</feature>
<keyword evidence="1" id="KW-0862">Zinc</keyword>
<evidence type="ECO:0000256" key="2">
    <source>
        <dbReference type="SAM" id="MobiDB-lite"/>
    </source>
</evidence>
<dbReference type="InterPro" id="IPR001878">
    <property type="entry name" value="Znf_CCHC"/>
</dbReference>
<dbReference type="Gene3D" id="1.10.150.50">
    <property type="entry name" value="Transcription Factor, Ets-1"/>
    <property type="match status" value="1"/>
</dbReference>
<reference evidence="4 5" key="1">
    <citation type="submission" date="2024-01" db="EMBL/GenBank/DDBJ databases">
        <authorList>
            <person name="Alioto T."/>
            <person name="Alioto T."/>
            <person name="Gomez Garrido J."/>
        </authorList>
    </citation>
    <scope>NUCLEOTIDE SEQUENCE [LARGE SCALE GENOMIC DNA]</scope>
</reference>
<dbReference type="GO" id="GO:0008270">
    <property type="term" value="F:zinc ion binding"/>
    <property type="evidence" value="ECO:0007669"/>
    <property type="project" value="UniProtKB-KW"/>
</dbReference>
<feature type="domain" description="CCHC-type" evidence="3">
    <location>
        <begin position="1130"/>
        <end position="1145"/>
    </location>
</feature>
<dbReference type="PANTHER" id="PTHR16195">
    <property type="entry name" value="ZINC FINGER CCHC DOMAIN CONTAINING PROTEIN"/>
    <property type="match status" value="1"/>
</dbReference>
<dbReference type="SUPFAM" id="SSF47769">
    <property type="entry name" value="SAM/Pointed domain"/>
    <property type="match status" value="1"/>
</dbReference>